<reference evidence="3" key="1">
    <citation type="submission" date="2020-05" db="EMBL/GenBank/DDBJ databases">
        <authorList>
            <person name="Chiriac C."/>
            <person name="Salcher M."/>
            <person name="Ghai R."/>
            <person name="Kavagutti S V."/>
        </authorList>
    </citation>
    <scope>NUCLEOTIDE SEQUENCE</scope>
</reference>
<name>A0A6J7PLY4_9ZZZZ</name>
<evidence type="ECO:0000313" key="3">
    <source>
        <dbReference type="EMBL" id="CAB5006417.1"/>
    </source>
</evidence>
<dbReference type="SUPFAM" id="SSF53756">
    <property type="entry name" value="UDP-Glycosyltransferase/glycogen phosphorylase"/>
    <property type="match status" value="1"/>
</dbReference>
<dbReference type="PANTHER" id="PTHR45947">
    <property type="entry name" value="SULFOQUINOVOSYL TRANSFERASE SQD2"/>
    <property type="match status" value="1"/>
</dbReference>
<dbReference type="InterPro" id="IPR001296">
    <property type="entry name" value="Glyco_trans_1"/>
</dbReference>
<evidence type="ECO:0000259" key="1">
    <source>
        <dbReference type="Pfam" id="PF00534"/>
    </source>
</evidence>
<organism evidence="3">
    <name type="scientific">freshwater metagenome</name>
    <dbReference type="NCBI Taxonomy" id="449393"/>
    <lineage>
        <taxon>unclassified sequences</taxon>
        <taxon>metagenomes</taxon>
        <taxon>ecological metagenomes</taxon>
    </lineage>
</organism>
<evidence type="ECO:0000259" key="2">
    <source>
        <dbReference type="Pfam" id="PF13439"/>
    </source>
</evidence>
<dbReference type="InterPro" id="IPR028098">
    <property type="entry name" value="Glyco_trans_4-like_N"/>
</dbReference>
<dbReference type="CDD" id="cd03801">
    <property type="entry name" value="GT4_PimA-like"/>
    <property type="match status" value="1"/>
</dbReference>
<feature type="domain" description="Glycosyl transferase family 1" evidence="1">
    <location>
        <begin position="185"/>
        <end position="337"/>
    </location>
</feature>
<dbReference type="Pfam" id="PF13439">
    <property type="entry name" value="Glyco_transf_4"/>
    <property type="match status" value="1"/>
</dbReference>
<evidence type="ECO:0000313" key="4">
    <source>
        <dbReference type="EMBL" id="CAB5063087.1"/>
    </source>
</evidence>
<dbReference type="Pfam" id="PF00534">
    <property type="entry name" value="Glycos_transf_1"/>
    <property type="match status" value="1"/>
</dbReference>
<accession>A0A6J7PLY4</accession>
<dbReference type="EMBL" id="CAFBPN010000001">
    <property type="protein sequence ID" value="CAB5006417.1"/>
    <property type="molecule type" value="Genomic_DNA"/>
</dbReference>
<gene>
    <name evidence="3" type="ORF">UFOPK4098_00043</name>
    <name evidence="4" type="ORF">UFOPK4347_00551</name>
</gene>
<protein>
    <submittedName>
        <fullName evidence="3">Unannotated protein</fullName>
    </submittedName>
</protein>
<sequence>MLRIGMLCPYSLSLPGGVQMQVLGLARELRSMGHEVRVLGPCDGAPPEPFVTPLGKSLPTAANGSVAPIAPDPSAALRTIRALNDEAFDVIHLHEPIAPGVTMTALMLRLAPTVGTFHAAGDSASYKYVNKPSRWLASRIDIRVAVSKDAELLASRYLGGNYEILGNGIEINRYVKEAMSVDKYAKAKTPTIFFCGRHEPRKGLDVLLRAMQFLPSDVELWIASDGSDTESLKREWAHDSRVKWLGRINDDEKIRRMQEATVFCAPSLHGESFGVVLLEAMAAGTPVVASNIAGYQNVATHDVDALLVEPSDERGLASALAKVMTNSRLSTRLIEAGHIRVDESSMRNLAEKYVAVYRRALEMEQNGQGDGYAHRQTPGASQGRWRPSRMLALFEHRLLRK</sequence>
<dbReference type="InterPro" id="IPR050194">
    <property type="entry name" value="Glycosyltransferase_grp1"/>
</dbReference>
<feature type="domain" description="Glycosyltransferase subfamily 4-like N-terminal" evidence="2">
    <location>
        <begin position="15"/>
        <end position="173"/>
    </location>
</feature>
<dbReference type="PANTHER" id="PTHR45947:SF3">
    <property type="entry name" value="SULFOQUINOVOSYL TRANSFERASE SQD2"/>
    <property type="match status" value="1"/>
</dbReference>
<dbReference type="Gene3D" id="3.40.50.2000">
    <property type="entry name" value="Glycogen Phosphorylase B"/>
    <property type="match status" value="2"/>
</dbReference>
<dbReference type="AlphaFoldDB" id="A0A6J7PLY4"/>
<dbReference type="GO" id="GO:0016757">
    <property type="term" value="F:glycosyltransferase activity"/>
    <property type="evidence" value="ECO:0007669"/>
    <property type="project" value="InterPro"/>
</dbReference>
<proteinExistence type="predicted"/>
<dbReference type="EMBL" id="CAFBQU010000009">
    <property type="protein sequence ID" value="CAB5063087.1"/>
    <property type="molecule type" value="Genomic_DNA"/>
</dbReference>